<proteinExistence type="predicted"/>
<protein>
    <submittedName>
        <fullName evidence="1">Uncharacterized protein</fullName>
    </submittedName>
</protein>
<dbReference type="Proteomes" id="UP000218164">
    <property type="component" value="Unassembled WGS sequence"/>
</dbReference>
<reference evidence="1 2" key="1">
    <citation type="journal article" date="2017" name="BMC Genomics">
        <title>Genomic analysis of methanogenic archaea reveals a shift towards energy conservation.</title>
        <authorList>
            <person name="Gilmore S.P."/>
            <person name="Henske J.K."/>
            <person name="Sexton J.A."/>
            <person name="Solomon K.V."/>
            <person name="Seppala S."/>
            <person name="Yoo J.I."/>
            <person name="Huyett L.M."/>
            <person name="Pressman A."/>
            <person name="Cogan J.Z."/>
            <person name="Kivenson V."/>
            <person name="Peng X."/>
            <person name="Tan Y."/>
            <person name="Valentine D.L."/>
            <person name="O'Malley M.A."/>
        </authorList>
    </citation>
    <scope>NUCLEOTIDE SEQUENCE [LARGE SCALE GENOMIC DNA]</scope>
    <source>
        <strain evidence="1 2">MC-15</strain>
    </source>
</reference>
<name>A0A2A2HPW8_9EURY</name>
<accession>A0A2A2HPW8</accession>
<organism evidence="1 2">
    <name type="scientific">Methanosarcina spelaei</name>
    <dbReference type="NCBI Taxonomy" id="1036679"/>
    <lineage>
        <taxon>Archaea</taxon>
        <taxon>Methanobacteriati</taxon>
        <taxon>Methanobacteriota</taxon>
        <taxon>Stenosarchaea group</taxon>
        <taxon>Methanomicrobia</taxon>
        <taxon>Methanosarcinales</taxon>
        <taxon>Methanosarcinaceae</taxon>
        <taxon>Methanosarcina</taxon>
    </lineage>
</organism>
<dbReference type="Gene3D" id="3.40.50.2000">
    <property type="entry name" value="Glycogen Phosphorylase B"/>
    <property type="match status" value="1"/>
</dbReference>
<evidence type="ECO:0000313" key="1">
    <source>
        <dbReference type="EMBL" id="PAV11253.1"/>
    </source>
</evidence>
<dbReference type="AlphaFoldDB" id="A0A2A2HPW8"/>
<dbReference type="SUPFAM" id="SSF53756">
    <property type="entry name" value="UDP-Glycosyltransferase/glycogen phosphorylase"/>
    <property type="match status" value="1"/>
</dbReference>
<sequence length="104" mass="11696">MLPPLFIPPAQRQRCERSNRSCKKTGIKLRMAGYTADQACYDGAFRLDVVEAMESGTQVIVMNRGSMPELILDEETKFLVNSVDELQRLCRGLFPYPAKNVGNV</sequence>
<dbReference type="EMBL" id="LMVP01000524">
    <property type="protein sequence ID" value="PAV11253.1"/>
    <property type="molecule type" value="Genomic_DNA"/>
</dbReference>
<gene>
    <name evidence="1" type="ORF">ASJ81_10935</name>
</gene>
<keyword evidence="2" id="KW-1185">Reference proteome</keyword>
<comment type="caution">
    <text evidence="1">The sequence shown here is derived from an EMBL/GenBank/DDBJ whole genome shotgun (WGS) entry which is preliminary data.</text>
</comment>
<evidence type="ECO:0000313" key="2">
    <source>
        <dbReference type="Proteomes" id="UP000218164"/>
    </source>
</evidence>